<sequence>MAGTPAESAQATGSGAAVRHRGPRLLAALLAAFAPALVAGALIPELNAFVLAMVVLLSAQTALFTGWRRGPPIIAFGLASLTIATVVSHLPALASLWMVIVAAGAGLALYHGTMMGYAMVGVTTGFVIVSPAPVATVDKVALIHPVVTGAMAALLTLAAGVALAAWTVALLVWFRLSRPRVDQPGLAAPASAYIALVLAVTTGLGVYVILSWYRVPVAAWLILTLYVLVMKPTPDAPLAGVIRRSIHRVAGTLAGSAAAVVLVFLVPVDWLLHLLGFGLIVAALAAASPDPRRYWRFVLLLTPGVVLLDSAAGTGLVAAEYRLAFTAAAAATAVVAAVGYALAAGSTRRLRDRYHHVDHGVGD</sequence>
<feature type="transmembrane region" description="Helical" evidence="5">
    <location>
        <begin position="48"/>
        <end position="67"/>
    </location>
</feature>
<feature type="domain" description="Integral membrane bound transporter" evidence="6">
    <location>
        <begin position="207"/>
        <end position="335"/>
    </location>
</feature>
<feature type="transmembrane region" description="Helical" evidence="5">
    <location>
        <begin position="107"/>
        <end position="129"/>
    </location>
</feature>
<feature type="transmembrane region" description="Helical" evidence="5">
    <location>
        <begin position="323"/>
        <end position="343"/>
    </location>
</feature>
<reference evidence="7" key="1">
    <citation type="submission" date="2021-02" db="EMBL/GenBank/DDBJ databases">
        <title>Natrosporangium hydrolyticum gen. nov., sp. nov, a haloalkaliphilic actinobacterium from a soda solonchak soil.</title>
        <authorList>
            <person name="Sorokin D.Y."/>
            <person name="Khijniak T.V."/>
            <person name="Zakharycheva A.P."/>
            <person name="Boueva O.V."/>
            <person name="Ariskina E.V."/>
            <person name="Hahnke R.L."/>
            <person name="Bunk B."/>
            <person name="Sproer C."/>
            <person name="Schumann P."/>
            <person name="Evtushenko L.I."/>
            <person name="Kublanov I.V."/>
        </authorList>
    </citation>
    <scope>NUCLEOTIDE SEQUENCE</scope>
    <source>
        <strain evidence="7">DSM 106523</strain>
    </source>
</reference>
<keyword evidence="8" id="KW-1185">Reference proteome</keyword>
<evidence type="ECO:0000259" key="6">
    <source>
        <dbReference type="Pfam" id="PF13515"/>
    </source>
</evidence>
<feature type="transmembrane region" description="Helical" evidence="5">
    <location>
        <begin position="270"/>
        <end position="287"/>
    </location>
</feature>
<dbReference type="InterPro" id="IPR049453">
    <property type="entry name" value="Memb_transporter_dom"/>
</dbReference>
<feature type="transmembrane region" description="Helical" evidence="5">
    <location>
        <begin position="245"/>
        <end position="264"/>
    </location>
</feature>
<organism evidence="7 8">
    <name type="scientific">Natronosporangium hydrolyticum</name>
    <dbReference type="NCBI Taxonomy" id="2811111"/>
    <lineage>
        <taxon>Bacteria</taxon>
        <taxon>Bacillati</taxon>
        <taxon>Actinomycetota</taxon>
        <taxon>Actinomycetes</taxon>
        <taxon>Micromonosporales</taxon>
        <taxon>Micromonosporaceae</taxon>
        <taxon>Natronosporangium</taxon>
    </lineage>
</organism>
<name>A0A895YF31_9ACTN</name>
<comment type="subcellular location">
    <subcellularLocation>
        <location evidence="1">Membrane</location>
        <topology evidence="1">Multi-pass membrane protein</topology>
    </subcellularLocation>
</comment>
<keyword evidence="2 5" id="KW-0812">Transmembrane</keyword>
<gene>
    <name evidence="7" type="ORF">JQS43_14065</name>
</gene>
<evidence type="ECO:0000256" key="3">
    <source>
        <dbReference type="ARBA" id="ARBA00022989"/>
    </source>
</evidence>
<keyword evidence="4 5" id="KW-0472">Membrane</keyword>
<dbReference type="EMBL" id="CP070499">
    <property type="protein sequence ID" value="QSB12810.1"/>
    <property type="molecule type" value="Genomic_DNA"/>
</dbReference>
<feature type="transmembrane region" description="Helical" evidence="5">
    <location>
        <begin position="73"/>
        <end position="100"/>
    </location>
</feature>
<protein>
    <submittedName>
        <fullName evidence="7">FUSC family protein</fullName>
    </submittedName>
</protein>
<dbReference type="GO" id="GO:0016020">
    <property type="term" value="C:membrane"/>
    <property type="evidence" value="ECO:0007669"/>
    <property type="project" value="UniProtKB-SubCell"/>
</dbReference>
<evidence type="ECO:0000313" key="8">
    <source>
        <dbReference type="Proteomes" id="UP000662857"/>
    </source>
</evidence>
<accession>A0A895YF31</accession>
<keyword evidence="3 5" id="KW-1133">Transmembrane helix</keyword>
<evidence type="ECO:0000313" key="7">
    <source>
        <dbReference type="EMBL" id="QSB12810.1"/>
    </source>
</evidence>
<dbReference type="RefSeq" id="WP_239674851.1">
    <property type="nucleotide sequence ID" value="NZ_CP070499.1"/>
</dbReference>
<proteinExistence type="predicted"/>
<dbReference type="AlphaFoldDB" id="A0A895YF31"/>
<dbReference type="KEGG" id="nhy:JQS43_14065"/>
<evidence type="ECO:0000256" key="5">
    <source>
        <dbReference type="SAM" id="Phobius"/>
    </source>
</evidence>
<evidence type="ECO:0000256" key="1">
    <source>
        <dbReference type="ARBA" id="ARBA00004141"/>
    </source>
</evidence>
<feature type="transmembrane region" description="Helical" evidence="5">
    <location>
        <begin position="149"/>
        <end position="174"/>
    </location>
</feature>
<evidence type="ECO:0000256" key="4">
    <source>
        <dbReference type="ARBA" id="ARBA00023136"/>
    </source>
</evidence>
<dbReference type="Proteomes" id="UP000662857">
    <property type="component" value="Chromosome"/>
</dbReference>
<feature type="transmembrane region" description="Helical" evidence="5">
    <location>
        <begin position="215"/>
        <end position="233"/>
    </location>
</feature>
<dbReference type="Pfam" id="PF13515">
    <property type="entry name" value="FUSC_2"/>
    <property type="match status" value="1"/>
</dbReference>
<evidence type="ECO:0000256" key="2">
    <source>
        <dbReference type="ARBA" id="ARBA00022692"/>
    </source>
</evidence>
<feature type="transmembrane region" description="Helical" evidence="5">
    <location>
        <begin position="25"/>
        <end position="43"/>
    </location>
</feature>
<feature type="transmembrane region" description="Helical" evidence="5">
    <location>
        <begin position="294"/>
        <end position="317"/>
    </location>
</feature>
<feature type="transmembrane region" description="Helical" evidence="5">
    <location>
        <begin position="186"/>
        <end position="209"/>
    </location>
</feature>